<sequence length="83" mass="9450">MASESGASTENVFAYRKMNFCLLLIDASNYVELPGLQTPTLQPDQYNHRCKSSILDGRSYRGAENGNNFHETDHFKVRVKRPI</sequence>
<evidence type="ECO:0000313" key="3">
    <source>
        <dbReference type="Proteomes" id="UP000274756"/>
    </source>
</evidence>
<dbReference type="AlphaFoldDB" id="A0A0N4U8X7"/>
<accession>A0A0N4U8X7</accession>
<dbReference type="WBParaSite" id="DME_0000351701-mRNA-1">
    <property type="protein sequence ID" value="DME_0000351701-mRNA-1"/>
    <property type="gene ID" value="DME_0000351701"/>
</dbReference>
<organism evidence="2 4">
    <name type="scientific">Dracunculus medinensis</name>
    <name type="common">Guinea worm</name>
    <dbReference type="NCBI Taxonomy" id="318479"/>
    <lineage>
        <taxon>Eukaryota</taxon>
        <taxon>Metazoa</taxon>
        <taxon>Ecdysozoa</taxon>
        <taxon>Nematoda</taxon>
        <taxon>Chromadorea</taxon>
        <taxon>Rhabditida</taxon>
        <taxon>Spirurina</taxon>
        <taxon>Dracunculoidea</taxon>
        <taxon>Dracunculidae</taxon>
        <taxon>Dracunculus</taxon>
    </lineage>
</organism>
<protein>
    <submittedName>
        <fullName evidence="1 4">Uncharacterized protein</fullName>
    </submittedName>
</protein>
<reference evidence="4" key="1">
    <citation type="submission" date="2017-02" db="UniProtKB">
        <authorList>
            <consortium name="WormBaseParasite"/>
        </authorList>
    </citation>
    <scope>IDENTIFICATION</scope>
</reference>
<evidence type="ECO:0000313" key="1">
    <source>
        <dbReference type="EMBL" id="VDN57549.1"/>
    </source>
</evidence>
<gene>
    <name evidence="1" type="ORF">DME_LOCUS7522</name>
</gene>
<dbReference type="Proteomes" id="UP000274756">
    <property type="component" value="Unassembled WGS sequence"/>
</dbReference>
<proteinExistence type="predicted"/>
<reference evidence="1 3" key="2">
    <citation type="submission" date="2018-11" db="EMBL/GenBank/DDBJ databases">
        <authorList>
            <consortium name="Pathogen Informatics"/>
        </authorList>
    </citation>
    <scope>NUCLEOTIDE SEQUENCE [LARGE SCALE GENOMIC DNA]</scope>
</reference>
<evidence type="ECO:0000313" key="2">
    <source>
        <dbReference type="Proteomes" id="UP000038040"/>
    </source>
</evidence>
<name>A0A0N4U8X7_DRAME</name>
<keyword evidence="3" id="KW-1185">Reference proteome</keyword>
<dbReference type="EMBL" id="UYYG01001161">
    <property type="protein sequence ID" value="VDN57549.1"/>
    <property type="molecule type" value="Genomic_DNA"/>
</dbReference>
<evidence type="ECO:0000313" key="4">
    <source>
        <dbReference type="WBParaSite" id="DME_0000351701-mRNA-1"/>
    </source>
</evidence>
<dbReference type="Proteomes" id="UP000038040">
    <property type="component" value="Unplaced"/>
</dbReference>